<gene>
    <name evidence="9" type="ORF">R1sor_004422</name>
</gene>
<dbReference type="PROSITE" id="PS50103">
    <property type="entry name" value="ZF_C3H1"/>
    <property type="match status" value="1"/>
</dbReference>
<evidence type="ECO:0000256" key="3">
    <source>
        <dbReference type="ARBA" id="ARBA00022771"/>
    </source>
</evidence>
<dbReference type="PANTHER" id="PTHR14493:SF90">
    <property type="entry name" value="ZINC FINGER CCCH DOMAIN-CONTAINING PROTEIN 2"/>
    <property type="match status" value="1"/>
</dbReference>
<evidence type="ECO:0000256" key="7">
    <source>
        <dbReference type="SAM" id="MobiDB-lite"/>
    </source>
</evidence>
<feature type="compositionally biased region" description="Pro residues" evidence="7">
    <location>
        <begin position="405"/>
        <end position="424"/>
    </location>
</feature>
<dbReference type="Pfam" id="PF00642">
    <property type="entry name" value="zf-CCCH"/>
    <property type="match status" value="1"/>
</dbReference>
<keyword evidence="4 6" id="KW-0862">Zinc</keyword>
<dbReference type="InterPro" id="IPR045234">
    <property type="entry name" value="Unkempt-like"/>
</dbReference>
<feature type="region of interest" description="Disordered" evidence="7">
    <location>
        <begin position="585"/>
        <end position="636"/>
    </location>
</feature>
<evidence type="ECO:0000313" key="10">
    <source>
        <dbReference type="Proteomes" id="UP001633002"/>
    </source>
</evidence>
<feature type="compositionally biased region" description="Low complexity" evidence="7">
    <location>
        <begin position="467"/>
        <end position="499"/>
    </location>
</feature>
<feature type="region of interest" description="Disordered" evidence="7">
    <location>
        <begin position="394"/>
        <end position="444"/>
    </location>
</feature>
<sequence length="774" mass="83309">MPGVLMPEYEHYFSEDNNMQPSYFESAFSSQVNHSQAQLMRNNSFSGSRETSSLSLAAPVYHRSHSAISSSALQGFSHFFSPPTTPKKSGNGFSGAGSDLGDDMSNLNADGGDVLAGYNGALASSPLSISTGSQHREFSDLRNYFDGNSSLVGSPNLPGSPNIPMSKFLPSNNDDDETWGGAVVDVYACDQFRMFEFKVRRCMRGRSHDWTECPFAHPGEKARRRDPRRFHYSGTACPDFRKGSCRRGDACEFAHGVFECWLHPARYRTQPCKDGRNCRRRVCFFAHTPEQLRLLPAAAQAASAAARNGGSFGLTSQLPQLSGSYDGSPGRSGVSFDGGYGFDSSPTGCVSHCPPSPHGSCQNGSGHGACGHFDVSGNAGSALSGHCCASPHMSSPTSTLVGHSPSPPPLSPPLSPSGSPPMSPQSPHHWPNSPGAQSVSSSSSFQAQAACMQASIQASLNHQLGYSQGPSSPLSRSSSSQQALSAAVAAAAHAHQTQSLTPPAHRRHLDRLNSMPTLSIPQVDLSHRGMLQNVSSPLSSPSSCSPPSPGMTSSASVNELIATIQSLNLRGSSAIPPWLQAQQQAQSTNQYSSGPSPLRRCSQSVPCTPTKLRWDDRAPPRWEVEDEEDMEPPVQRVESGRDLRAKIYGRLGKENRLDSEDAPDLGWVNELVKDEQRPSGKVMGNRTNLWEKVHIAESILFSTSCRCRLPAHFFINTSGRAGKQGGRLRWSDDASMQDSRRSELRACGGVRRKMCTVPACKEVPKVSGNRSKVE</sequence>
<evidence type="ECO:0000259" key="8">
    <source>
        <dbReference type="PROSITE" id="PS50103"/>
    </source>
</evidence>
<keyword evidence="2" id="KW-0677">Repeat</keyword>
<feature type="domain" description="C3H1-type" evidence="8">
    <location>
        <begin position="232"/>
        <end position="258"/>
    </location>
</feature>
<dbReference type="Proteomes" id="UP001633002">
    <property type="component" value="Unassembled WGS sequence"/>
</dbReference>
<keyword evidence="1 6" id="KW-0479">Metal-binding</keyword>
<dbReference type="PANTHER" id="PTHR14493">
    <property type="entry name" value="UNKEMPT FAMILY MEMBER"/>
    <property type="match status" value="1"/>
</dbReference>
<dbReference type="Gene3D" id="3.30.1370.210">
    <property type="match status" value="1"/>
</dbReference>
<keyword evidence="5" id="KW-0238">DNA-binding</keyword>
<dbReference type="GO" id="GO:0008270">
    <property type="term" value="F:zinc ion binding"/>
    <property type="evidence" value="ECO:0007669"/>
    <property type="project" value="UniProtKB-KW"/>
</dbReference>
<dbReference type="SMART" id="SM00356">
    <property type="entry name" value="ZnF_C3H1"/>
    <property type="match status" value="2"/>
</dbReference>
<feature type="compositionally biased region" description="Low complexity" evidence="7">
    <location>
        <begin position="433"/>
        <end position="444"/>
    </location>
</feature>
<accession>A0ABD3HIV7</accession>
<protein>
    <recommendedName>
        <fullName evidence="8">C3H1-type domain-containing protein</fullName>
    </recommendedName>
</protein>
<feature type="compositionally biased region" description="Basic and acidic residues" evidence="7">
    <location>
        <begin position="612"/>
        <end position="623"/>
    </location>
</feature>
<dbReference type="InterPro" id="IPR057444">
    <property type="entry name" value="Znf-CCCH_AtC3H23-like"/>
</dbReference>
<dbReference type="GO" id="GO:0003677">
    <property type="term" value="F:DNA binding"/>
    <property type="evidence" value="ECO:0007669"/>
    <property type="project" value="UniProtKB-KW"/>
</dbReference>
<organism evidence="9 10">
    <name type="scientific">Riccia sorocarpa</name>
    <dbReference type="NCBI Taxonomy" id="122646"/>
    <lineage>
        <taxon>Eukaryota</taxon>
        <taxon>Viridiplantae</taxon>
        <taxon>Streptophyta</taxon>
        <taxon>Embryophyta</taxon>
        <taxon>Marchantiophyta</taxon>
        <taxon>Marchantiopsida</taxon>
        <taxon>Marchantiidae</taxon>
        <taxon>Marchantiales</taxon>
        <taxon>Ricciaceae</taxon>
        <taxon>Riccia</taxon>
    </lineage>
</organism>
<keyword evidence="10" id="KW-1185">Reference proteome</keyword>
<feature type="region of interest" description="Disordered" evidence="7">
    <location>
        <begin position="532"/>
        <end position="554"/>
    </location>
</feature>
<dbReference type="FunFam" id="3.30.1370.210:FF:000009">
    <property type="entry name" value="Zinc finger CCCH domain-containing protein 66"/>
    <property type="match status" value="1"/>
</dbReference>
<feature type="compositionally biased region" description="Polar residues" evidence="7">
    <location>
        <begin position="587"/>
        <end position="607"/>
    </location>
</feature>
<feature type="zinc finger region" description="C3H1-type" evidence="6">
    <location>
        <begin position="232"/>
        <end position="258"/>
    </location>
</feature>
<proteinExistence type="predicted"/>
<comment type="caution">
    <text evidence="9">The sequence shown here is derived from an EMBL/GenBank/DDBJ whole genome shotgun (WGS) entry which is preliminary data.</text>
</comment>
<reference evidence="9 10" key="1">
    <citation type="submission" date="2024-09" db="EMBL/GenBank/DDBJ databases">
        <title>Chromosome-scale assembly of Riccia sorocarpa.</title>
        <authorList>
            <person name="Paukszto L."/>
        </authorList>
    </citation>
    <scope>NUCLEOTIDE SEQUENCE [LARGE SCALE GENOMIC DNA]</scope>
    <source>
        <strain evidence="9">LP-2024</strain>
        <tissue evidence="9">Aerial parts of the thallus</tissue>
    </source>
</reference>
<dbReference type="EMBL" id="JBJQOH010000003">
    <property type="protein sequence ID" value="KAL3690771.1"/>
    <property type="molecule type" value="Genomic_DNA"/>
</dbReference>
<evidence type="ECO:0000256" key="6">
    <source>
        <dbReference type="PROSITE-ProRule" id="PRU00723"/>
    </source>
</evidence>
<evidence type="ECO:0000256" key="5">
    <source>
        <dbReference type="ARBA" id="ARBA00023125"/>
    </source>
</evidence>
<dbReference type="InterPro" id="IPR000571">
    <property type="entry name" value="Znf_CCCH"/>
</dbReference>
<evidence type="ECO:0000313" key="9">
    <source>
        <dbReference type="EMBL" id="KAL3690771.1"/>
    </source>
</evidence>
<name>A0ABD3HIV7_9MARC</name>
<evidence type="ECO:0000256" key="4">
    <source>
        <dbReference type="ARBA" id="ARBA00022833"/>
    </source>
</evidence>
<evidence type="ECO:0000256" key="2">
    <source>
        <dbReference type="ARBA" id="ARBA00022737"/>
    </source>
</evidence>
<evidence type="ECO:0000256" key="1">
    <source>
        <dbReference type="ARBA" id="ARBA00022723"/>
    </source>
</evidence>
<dbReference type="AlphaFoldDB" id="A0ABD3HIV7"/>
<feature type="region of interest" description="Disordered" evidence="7">
    <location>
        <begin position="464"/>
        <end position="503"/>
    </location>
</feature>
<keyword evidence="3 6" id="KW-0863">Zinc-finger</keyword>
<dbReference type="Pfam" id="PF25512">
    <property type="entry name" value="zf-CCCH_AtC3H23"/>
    <property type="match status" value="1"/>
</dbReference>